<evidence type="ECO:0000256" key="5">
    <source>
        <dbReference type="ARBA" id="ARBA00023077"/>
    </source>
</evidence>
<evidence type="ECO:0000256" key="11">
    <source>
        <dbReference type="SAM" id="SignalP"/>
    </source>
</evidence>
<dbReference type="PROSITE" id="PS52016">
    <property type="entry name" value="TONB_DEPENDENT_REC_3"/>
    <property type="match status" value="1"/>
</dbReference>
<name>A0ABT0S701_9SPHN</name>
<organism evidence="14 15">
    <name type="scientific">Sphingomonas brevis</name>
    <dbReference type="NCBI Taxonomy" id="2908206"/>
    <lineage>
        <taxon>Bacteria</taxon>
        <taxon>Pseudomonadati</taxon>
        <taxon>Pseudomonadota</taxon>
        <taxon>Alphaproteobacteria</taxon>
        <taxon>Sphingomonadales</taxon>
        <taxon>Sphingomonadaceae</taxon>
        <taxon>Sphingomonas</taxon>
    </lineage>
</organism>
<proteinExistence type="inferred from homology"/>
<keyword evidence="2 8" id="KW-0813">Transport</keyword>
<evidence type="ECO:0000256" key="2">
    <source>
        <dbReference type="ARBA" id="ARBA00022448"/>
    </source>
</evidence>
<evidence type="ECO:0000256" key="10">
    <source>
        <dbReference type="SAM" id="MobiDB-lite"/>
    </source>
</evidence>
<evidence type="ECO:0000256" key="3">
    <source>
        <dbReference type="ARBA" id="ARBA00022452"/>
    </source>
</evidence>
<dbReference type="Pfam" id="PF00593">
    <property type="entry name" value="TonB_dep_Rec_b-barrel"/>
    <property type="match status" value="1"/>
</dbReference>
<evidence type="ECO:0000313" key="14">
    <source>
        <dbReference type="EMBL" id="MCL6740183.1"/>
    </source>
</evidence>
<keyword evidence="6 8" id="KW-0472">Membrane</keyword>
<dbReference type="Gene3D" id="2.170.130.10">
    <property type="entry name" value="TonB-dependent receptor, plug domain"/>
    <property type="match status" value="1"/>
</dbReference>
<keyword evidence="15" id="KW-1185">Reference proteome</keyword>
<evidence type="ECO:0000256" key="8">
    <source>
        <dbReference type="PROSITE-ProRule" id="PRU01360"/>
    </source>
</evidence>
<feature type="region of interest" description="Disordered" evidence="10">
    <location>
        <begin position="30"/>
        <end position="95"/>
    </location>
</feature>
<comment type="similarity">
    <text evidence="8 9">Belongs to the TonB-dependent receptor family.</text>
</comment>
<feature type="compositionally biased region" description="Low complexity" evidence="10">
    <location>
        <begin position="50"/>
        <end position="59"/>
    </location>
</feature>
<dbReference type="InterPro" id="IPR037066">
    <property type="entry name" value="Plug_dom_sf"/>
</dbReference>
<accession>A0ABT0S701</accession>
<feature type="chain" id="PRO_5045051839" evidence="11">
    <location>
        <begin position="30"/>
        <end position="1100"/>
    </location>
</feature>
<keyword evidence="14" id="KW-0675">Receptor</keyword>
<dbReference type="EMBL" id="JAMGBB010000001">
    <property type="protein sequence ID" value="MCL6740183.1"/>
    <property type="molecule type" value="Genomic_DNA"/>
</dbReference>
<keyword evidence="7 8" id="KW-0998">Cell outer membrane</keyword>
<comment type="caution">
    <text evidence="14">The sequence shown here is derived from an EMBL/GenBank/DDBJ whole genome shotgun (WGS) entry which is preliminary data.</text>
</comment>
<keyword evidence="4 8" id="KW-0812">Transmembrane</keyword>
<sequence length="1100" mass="117846">MRSINSGRLAATASLFALAAAFAPGAALAQDTPAPEATEQADPNANSGDAATAAEQPAADSTQASEGTIVVTGSRLRRDERNSPDPVTIIDPSMENREGKLGLNEVLQSSPLAAGSTQITSTISSNFVVNGGEGVQTISLRGLGANRTLVLLNGRRAGPAGVRGGVSAFDLNVIPVDAIQTIDILKTGASSIYGSDAVAGVVNVITKKDLRGFEVRGFVSAPTHGGGEQYSLSATYGLPLGDRGNIMLGANWYHHKELERGDRSFLGCEEEFVTNEATGNRSDPIDPRTGEPYCGAFPNAQIFLTDFFGAPNLCGPAVPINPNTVNPPCGPVAPGSTRRRITSIQFNYPGSRLDEFLNPLAAPVSFADLQAPAGFFPVGAYNATGLAMARNYDSQVDGDSVIPDTRRFTLFGELGYELSDRVDLYVEGLYNQRKTKTDGSRQLFFYQFAGDSVVGLPYYFCAGGYYAEGEQCDPFAAGDPLNSGFTFPGLLQPVIKAPASSSTDVKYFRGVVGLRANLDNVLPNGFADFHLQYSRSDGDYKRDIIFRDSIEFGVAEWRTDLCEGTQTAIRGADCIDINYTDPRVLMGDFTAEERAFLFGVDKGNTLYKQFSGEVTVGGDVFELPAGPVKVAIGLHARKDSINDVPGEATQTGNLWASTSSGITKGYQNTKEAFGEVEVPVFENSSIGKSLTLSAAARVTNTYAKRTGPVCTAPGVCEFDGAEDSDKGNWTYKLAANWQTTDWLRLRGTYGTSFRSPALFEQFLANESGFIAQSADPCVRWELSESQEIRDNCAAAGVPINHTGGGSFESFSTGGIGLLDPETSKAWTVSAIFTPQGWFWNGGKFSLTVDYIDIKVKDEVTQLGSANILNGCYTSDSFPDDPLCDLFVRDDQGQNASFDIVSLNDPFLNIDTQHNKSLDFTLRFRQDMGSMGTLSLLGQTTYQLSDKFVLFQGTEGNFNGEAGDPKWVTDINLTWAKAPFTITYGLQVIAATNDIDNLEDVGGTALTAGNCLGTDAAYALRGGPYCPVYKLPRVAYHSLSAEIEAAKGFTFLVGVSNIFDKKPPLVSTVGAPIAAFAQVPLLGSYYDYYGRRLFVSAKAKL</sequence>
<feature type="domain" description="TonB-dependent receptor-like beta-barrel" evidence="12">
    <location>
        <begin position="556"/>
        <end position="1057"/>
    </location>
</feature>
<gene>
    <name evidence="14" type="ORF">LZ518_03405</name>
</gene>
<dbReference type="Pfam" id="PF07715">
    <property type="entry name" value="Plug"/>
    <property type="match status" value="1"/>
</dbReference>
<comment type="subcellular location">
    <subcellularLocation>
        <location evidence="1 8">Cell outer membrane</location>
        <topology evidence="1 8">Multi-pass membrane protein</topology>
    </subcellularLocation>
</comment>
<feature type="domain" description="TonB-dependent receptor plug" evidence="13">
    <location>
        <begin position="80"/>
        <end position="201"/>
    </location>
</feature>
<evidence type="ECO:0000256" key="4">
    <source>
        <dbReference type="ARBA" id="ARBA00022692"/>
    </source>
</evidence>
<dbReference type="InterPro" id="IPR000531">
    <property type="entry name" value="Beta-barrel_TonB"/>
</dbReference>
<dbReference type="Gene3D" id="2.40.170.20">
    <property type="entry name" value="TonB-dependent receptor, beta-barrel domain"/>
    <property type="match status" value="1"/>
</dbReference>
<evidence type="ECO:0000256" key="9">
    <source>
        <dbReference type="RuleBase" id="RU003357"/>
    </source>
</evidence>
<keyword evidence="5 9" id="KW-0798">TonB box</keyword>
<evidence type="ECO:0000256" key="1">
    <source>
        <dbReference type="ARBA" id="ARBA00004571"/>
    </source>
</evidence>
<dbReference type="RefSeq" id="WP_249914630.1">
    <property type="nucleotide sequence ID" value="NZ_JAMGBB010000001.1"/>
</dbReference>
<dbReference type="PANTHER" id="PTHR47234:SF2">
    <property type="entry name" value="TONB-DEPENDENT RECEPTOR"/>
    <property type="match status" value="1"/>
</dbReference>
<keyword evidence="11" id="KW-0732">Signal</keyword>
<dbReference type="SUPFAM" id="SSF56935">
    <property type="entry name" value="Porins"/>
    <property type="match status" value="1"/>
</dbReference>
<protein>
    <submittedName>
        <fullName evidence="14">TonB-dependent receptor</fullName>
    </submittedName>
</protein>
<dbReference type="InterPro" id="IPR039426">
    <property type="entry name" value="TonB-dep_rcpt-like"/>
</dbReference>
<evidence type="ECO:0000259" key="13">
    <source>
        <dbReference type="Pfam" id="PF07715"/>
    </source>
</evidence>
<dbReference type="InterPro" id="IPR036942">
    <property type="entry name" value="Beta-barrel_TonB_sf"/>
</dbReference>
<evidence type="ECO:0000313" key="15">
    <source>
        <dbReference type="Proteomes" id="UP001165383"/>
    </source>
</evidence>
<reference evidence="14" key="1">
    <citation type="submission" date="2022-05" db="EMBL/GenBank/DDBJ databases">
        <authorList>
            <person name="Jo J.-H."/>
            <person name="Im W.-T."/>
        </authorList>
    </citation>
    <scope>NUCLEOTIDE SEQUENCE</scope>
    <source>
        <strain evidence="14">RB56-2</strain>
    </source>
</reference>
<keyword evidence="3 8" id="KW-1134">Transmembrane beta strand</keyword>
<evidence type="ECO:0000256" key="7">
    <source>
        <dbReference type="ARBA" id="ARBA00023237"/>
    </source>
</evidence>
<evidence type="ECO:0000256" key="6">
    <source>
        <dbReference type="ARBA" id="ARBA00023136"/>
    </source>
</evidence>
<feature type="signal peptide" evidence="11">
    <location>
        <begin position="1"/>
        <end position="29"/>
    </location>
</feature>
<dbReference type="Proteomes" id="UP001165383">
    <property type="component" value="Unassembled WGS sequence"/>
</dbReference>
<dbReference type="InterPro" id="IPR012910">
    <property type="entry name" value="Plug_dom"/>
</dbReference>
<evidence type="ECO:0000259" key="12">
    <source>
        <dbReference type="Pfam" id="PF00593"/>
    </source>
</evidence>
<dbReference type="PANTHER" id="PTHR47234">
    <property type="match status" value="1"/>
</dbReference>